<protein>
    <recommendedName>
        <fullName evidence="2">Hedgehog/Intein (Hint) domain-containing protein</fullName>
    </recommendedName>
</protein>
<feature type="compositionally biased region" description="Low complexity" evidence="1">
    <location>
        <begin position="1"/>
        <end position="20"/>
    </location>
</feature>
<evidence type="ECO:0000259" key="2">
    <source>
        <dbReference type="Pfam" id="PF13403"/>
    </source>
</evidence>
<dbReference type="RefSeq" id="WP_173576919.1">
    <property type="nucleotide sequence ID" value="NZ_WOSW01000010.1"/>
</dbReference>
<evidence type="ECO:0000313" key="3">
    <source>
        <dbReference type="EMBL" id="NHO32392.1"/>
    </source>
</evidence>
<accession>A0ABX0K7K6</accession>
<dbReference type="Pfam" id="PF13403">
    <property type="entry name" value="Hint_2"/>
    <property type="match status" value="1"/>
</dbReference>
<dbReference type="Proteomes" id="UP000615326">
    <property type="component" value="Unassembled WGS sequence"/>
</dbReference>
<proteinExistence type="predicted"/>
<dbReference type="EMBL" id="WOSW01000010">
    <property type="protein sequence ID" value="NHO32392.1"/>
    <property type="molecule type" value="Genomic_DNA"/>
</dbReference>
<organism evidence="3 4">
    <name type="scientific">Acetobacter fallax</name>
    <dbReference type="NCBI Taxonomy" id="1737473"/>
    <lineage>
        <taxon>Bacteria</taxon>
        <taxon>Pseudomonadati</taxon>
        <taxon>Pseudomonadota</taxon>
        <taxon>Alphaproteobacteria</taxon>
        <taxon>Acetobacterales</taxon>
        <taxon>Acetobacteraceae</taxon>
        <taxon>Acetobacter</taxon>
    </lineage>
</organism>
<feature type="region of interest" description="Disordered" evidence="1">
    <location>
        <begin position="1"/>
        <end position="21"/>
    </location>
</feature>
<evidence type="ECO:0000313" key="4">
    <source>
        <dbReference type="Proteomes" id="UP000615326"/>
    </source>
</evidence>
<dbReference type="InterPro" id="IPR036844">
    <property type="entry name" value="Hint_dom_sf"/>
</dbReference>
<reference evidence="3 4" key="1">
    <citation type="journal article" date="2020" name="Int. J. Syst. Evol. Microbiol.">
        <title>Novel acetic acid bacteria from cider fermentations: Acetobacter conturbans sp. nov. and Acetobacter fallax sp. nov.</title>
        <authorList>
            <person name="Sombolestani A.S."/>
            <person name="Cleenwerck I."/>
            <person name="Cnockaert M."/>
            <person name="Borremans W."/>
            <person name="Wieme A.D."/>
            <person name="De Vuyst L."/>
            <person name="Vandamme P."/>
        </authorList>
    </citation>
    <scope>NUCLEOTIDE SEQUENCE [LARGE SCALE GENOMIC DNA]</scope>
    <source>
        <strain evidence="3 4">LMG 1637</strain>
    </source>
</reference>
<sequence>MLDSTKTNTSSALTATAATSGGTGTEVDPYILEGNSGTITLASGKWYVLPDNVTVGTAVTKDFNSSASTGGINVNGAHLDIKTGAHVAGTIDMSGTGSTLVLENTSGKWAYQANMAGEDLSAGGDQFYTYPSLQNATIANFGSGAGLCAQNVPGGYGSNVGIGGSDTTSSTLIIKQDSAIPVTGTPANPQGNPSPGYIGVPVTVEKGCPVTYFHTDKNDSCQIDGCFLPGTHILTRNGEKQVETLSEGDEIAVLTNGEIAYRPLAWLGRSHADVAKLGFDQDAYPVRIVKDAFGTDAPHRDLLVTSEHCVYVDGRFIPVRMLVNGRSIIVERSMTSYDFYHVELDEHAVIVSEGLLSESYLDTGNRGTFENSVIRSMRPHFAGGLVIAGGKDWQSDAAAPLTTDRDMVEPIWKNLATRAGQLGMEMDAARVSKQSVVDPDIRLVTEDGREIRPVRHIDRTYCFMVPASVETVRVVTNAARPSEAIGPFCDDRRTLGVLIGNIFIANGRERHALTACKDADAVDGWHVSEGGVGRWTAGDALLSLGLASEGLFAKMVEIEVLSAGPYLIDVSDVAGIQVA</sequence>
<evidence type="ECO:0000256" key="1">
    <source>
        <dbReference type="SAM" id="MobiDB-lite"/>
    </source>
</evidence>
<dbReference type="SUPFAM" id="SSF51294">
    <property type="entry name" value="Hedgehog/intein (Hint) domain"/>
    <property type="match status" value="1"/>
</dbReference>
<dbReference type="Gene3D" id="2.170.16.10">
    <property type="entry name" value="Hedgehog/Intein (Hint) domain"/>
    <property type="match status" value="1"/>
</dbReference>
<dbReference type="InterPro" id="IPR028992">
    <property type="entry name" value="Hedgehog/Intein_dom"/>
</dbReference>
<keyword evidence="4" id="KW-1185">Reference proteome</keyword>
<name>A0ABX0K7K6_9PROT</name>
<comment type="caution">
    <text evidence="3">The sequence shown here is derived from an EMBL/GenBank/DDBJ whole genome shotgun (WGS) entry which is preliminary data.</text>
</comment>
<gene>
    <name evidence="3" type="ORF">GOB84_07415</name>
</gene>
<feature type="domain" description="Hedgehog/Intein (Hint)" evidence="2">
    <location>
        <begin position="226"/>
        <end position="363"/>
    </location>
</feature>